<dbReference type="EMBL" id="KV448217">
    <property type="protein sequence ID" value="OAX40310.1"/>
    <property type="molecule type" value="Genomic_DNA"/>
</dbReference>
<dbReference type="AlphaFoldDB" id="A0A1B7N629"/>
<keyword evidence="2" id="KW-1185">Reference proteome</keyword>
<protein>
    <submittedName>
        <fullName evidence="1">Uncharacterized protein</fullName>
    </submittedName>
</protein>
<sequence>MILPFCPHLSCCFAPCLGTPFRPYYISHGDFTLPESHYFGKRVSIAQDQRTRCVVRGSALISQRYHVVAICTTKNLPGALIHSQN</sequence>
<reference evidence="1 2" key="1">
    <citation type="submission" date="2016-06" db="EMBL/GenBank/DDBJ databases">
        <title>Comparative genomics of the ectomycorrhizal sister species Rhizopogon vinicolor and Rhizopogon vesiculosus (Basidiomycota: Boletales) reveals a divergence of the mating type B locus.</title>
        <authorList>
            <consortium name="DOE Joint Genome Institute"/>
            <person name="Mujic A.B."/>
            <person name="Kuo A."/>
            <person name="Tritt A."/>
            <person name="Lipzen A."/>
            <person name="Chen C."/>
            <person name="Johnson J."/>
            <person name="Sharma A."/>
            <person name="Barry K."/>
            <person name="Grigoriev I.V."/>
            <person name="Spatafora J.W."/>
        </authorList>
    </citation>
    <scope>NUCLEOTIDE SEQUENCE [LARGE SCALE GENOMIC DNA]</scope>
    <source>
        <strain evidence="1 2">AM-OR11-026</strain>
    </source>
</reference>
<name>A0A1B7N629_9AGAM</name>
<gene>
    <name evidence="1" type="ORF">K503DRAFT_628846</name>
</gene>
<proteinExistence type="predicted"/>
<accession>A0A1B7N629</accession>
<evidence type="ECO:0000313" key="1">
    <source>
        <dbReference type="EMBL" id="OAX40310.1"/>
    </source>
</evidence>
<evidence type="ECO:0000313" key="2">
    <source>
        <dbReference type="Proteomes" id="UP000092154"/>
    </source>
</evidence>
<dbReference type="Proteomes" id="UP000092154">
    <property type="component" value="Unassembled WGS sequence"/>
</dbReference>
<dbReference type="OrthoDB" id="10596453at2759"/>
<dbReference type="InParanoid" id="A0A1B7N629"/>
<organism evidence="1 2">
    <name type="scientific">Rhizopogon vinicolor AM-OR11-026</name>
    <dbReference type="NCBI Taxonomy" id="1314800"/>
    <lineage>
        <taxon>Eukaryota</taxon>
        <taxon>Fungi</taxon>
        <taxon>Dikarya</taxon>
        <taxon>Basidiomycota</taxon>
        <taxon>Agaricomycotina</taxon>
        <taxon>Agaricomycetes</taxon>
        <taxon>Agaricomycetidae</taxon>
        <taxon>Boletales</taxon>
        <taxon>Suillineae</taxon>
        <taxon>Rhizopogonaceae</taxon>
        <taxon>Rhizopogon</taxon>
    </lineage>
</organism>